<organism evidence="2 3">
    <name type="scientific">Prorocentrum cordatum</name>
    <dbReference type="NCBI Taxonomy" id="2364126"/>
    <lineage>
        <taxon>Eukaryota</taxon>
        <taxon>Sar</taxon>
        <taxon>Alveolata</taxon>
        <taxon>Dinophyceae</taxon>
        <taxon>Prorocentrales</taxon>
        <taxon>Prorocentraceae</taxon>
        <taxon>Prorocentrum</taxon>
    </lineage>
</organism>
<evidence type="ECO:0000256" key="1">
    <source>
        <dbReference type="SAM" id="MobiDB-lite"/>
    </source>
</evidence>
<evidence type="ECO:0000313" key="2">
    <source>
        <dbReference type="EMBL" id="CAK0792772.1"/>
    </source>
</evidence>
<accession>A0ABN9PN25</accession>
<comment type="caution">
    <text evidence="2">The sequence shown here is derived from an EMBL/GenBank/DDBJ whole genome shotgun (WGS) entry which is preliminary data.</text>
</comment>
<feature type="non-terminal residue" evidence="2">
    <location>
        <position position="1"/>
    </location>
</feature>
<feature type="compositionally biased region" description="Basic and acidic residues" evidence="1">
    <location>
        <begin position="124"/>
        <end position="133"/>
    </location>
</feature>
<keyword evidence="3" id="KW-1185">Reference proteome</keyword>
<dbReference type="Proteomes" id="UP001189429">
    <property type="component" value="Unassembled WGS sequence"/>
</dbReference>
<name>A0ABN9PN25_9DINO</name>
<dbReference type="EMBL" id="CAUYUJ010000835">
    <property type="protein sequence ID" value="CAK0792772.1"/>
    <property type="molecule type" value="Genomic_DNA"/>
</dbReference>
<evidence type="ECO:0000313" key="3">
    <source>
        <dbReference type="Proteomes" id="UP001189429"/>
    </source>
</evidence>
<feature type="region of interest" description="Disordered" evidence="1">
    <location>
        <begin position="67"/>
        <end position="133"/>
    </location>
</feature>
<sequence>VPPAWDPMDNGALEIPTEELDAMATVTERFATAVQARAMGQHRREFASWARKMWREKPGVLHKCARDPAPSAQELAADGAPATVPSQHAKRRARGPPLRGSIDLAARAQGPRRARGADGLGSDDLQRLPPEGREELRPLLARREEKCRWPRQLPGAIGGVIPERTAGERSIGLLPLVPEIWPRARSSVTSARAGELGAFWGTAVRGPGAPRAAPARGLPGETGIEVEVATATLLLDAETYHDTVPLVKPMALAEPLLHPAAAVVLEAQRSLAPRCLKGGHREHSAQAEATRPVAAGLIDDIVIRCEGSANSAEMELPRTAEAPQDGMDDHELICSNKTAPAASNSELRANLSSSPAAINTPHSAADAAVDLGIDTASSRRRARTEASAHIAAGARRWRSTAHYLDWHGSYDDGQARLAWGPRGSTARWRVALEAGPKTMGALQATLLDMGWDPRTASAWARSTAVGVDEWRLAGADDDSFHACADFGGVHQDVEEDLRRQLWQSAARHAEWGLTPTVVLGGQWTGSRRAAAGYVLEHEGCARRGCADETIAHRICQRPANVGEELESTAALVPRAAPAGYEASPAIRLRGAPASCSTTPFICDERAEHAAVSFGSDSTLWSTRRDDGFVVVYGDGSGGKYSDDPRRRRCATSIVAMGQDEDEPWVELRWFRAVSVPGRRQTVPRAEILGFLLALESVGGDLTY</sequence>
<gene>
    <name evidence="2" type="ORF">PCOR1329_LOCUS3256</name>
</gene>
<protein>
    <submittedName>
        <fullName evidence="2">Uncharacterized protein</fullName>
    </submittedName>
</protein>
<reference evidence="2" key="1">
    <citation type="submission" date="2023-10" db="EMBL/GenBank/DDBJ databases">
        <authorList>
            <person name="Chen Y."/>
            <person name="Shah S."/>
            <person name="Dougan E. K."/>
            <person name="Thang M."/>
            <person name="Chan C."/>
        </authorList>
    </citation>
    <scope>NUCLEOTIDE SEQUENCE [LARGE SCALE GENOMIC DNA]</scope>
</reference>
<proteinExistence type="predicted"/>
<feature type="non-terminal residue" evidence="2">
    <location>
        <position position="703"/>
    </location>
</feature>